<feature type="region of interest" description="Disordered" evidence="11">
    <location>
        <begin position="1"/>
        <end position="107"/>
    </location>
</feature>
<dbReference type="InterPro" id="IPR010982">
    <property type="entry name" value="Lambda_DNA-bd_dom_sf"/>
</dbReference>
<dbReference type="GO" id="GO:0000978">
    <property type="term" value="F:RNA polymerase II cis-regulatory region sequence-specific DNA binding"/>
    <property type="evidence" value="ECO:0007669"/>
    <property type="project" value="TreeGrafter"/>
</dbReference>
<dbReference type="GO" id="GO:0005634">
    <property type="term" value="C:nucleus"/>
    <property type="evidence" value="ECO:0007669"/>
    <property type="project" value="UniProtKB-SubCell"/>
</dbReference>
<dbReference type="FunFam" id="1.10.10.60:FF:000051">
    <property type="entry name" value="POU domain protein"/>
    <property type="match status" value="1"/>
</dbReference>
<keyword evidence="3 8" id="KW-0238">DNA-binding</keyword>
<keyword evidence="5 10" id="KW-0804">Transcription</keyword>
<feature type="DNA-binding region" description="Homeobox" evidence="8">
    <location>
        <begin position="490"/>
        <end position="549"/>
    </location>
</feature>
<dbReference type="PANTHER" id="PTHR11636:SF5">
    <property type="entry name" value="POU DOMAIN MOTIF 3, ISOFORM F"/>
    <property type="match status" value="1"/>
</dbReference>
<feature type="region of interest" description="Disordered" evidence="11">
    <location>
        <begin position="350"/>
        <end position="370"/>
    </location>
</feature>
<dbReference type="CDD" id="cd00086">
    <property type="entry name" value="homeodomain"/>
    <property type="match status" value="1"/>
</dbReference>
<feature type="domain" description="Homeobox" evidence="12">
    <location>
        <begin position="488"/>
        <end position="548"/>
    </location>
</feature>
<dbReference type="InterPro" id="IPR000327">
    <property type="entry name" value="POU_dom"/>
</dbReference>
<dbReference type="PROSITE" id="PS51179">
    <property type="entry name" value="POU_3"/>
    <property type="match status" value="1"/>
</dbReference>
<keyword evidence="4 8" id="KW-0371">Homeobox</keyword>
<dbReference type="Proteomes" id="UP001153709">
    <property type="component" value="Chromosome 5"/>
</dbReference>
<gene>
    <name evidence="14" type="ORF">DIABBA_LOCUS8108</name>
</gene>
<dbReference type="InterPro" id="IPR013847">
    <property type="entry name" value="POU"/>
</dbReference>
<evidence type="ECO:0000256" key="5">
    <source>
        <dbReference type="ARBA" id="ARBA00023163"/>
    </source>
</evidence>
<organism evidence="14 15">
    <name type="scientific">Diabrotica balteata</name>
    <name type="common">Banded cucumber beetle</name>
    <dbReference type="NCBI Taxonomy" id="107213"/>
    <lineage>
        <taxon>Eukaryota</taxon>
        <taxon>Metazoa</taxon>
        <taxon>Ecdysozoa</taxon>
        <taxon>Arthropoda</taxon>
        <taxon>Hexapoda</taxon>
        <taxon>Insecta</taxon>
        <taxon>Pterygota</taxon>
        <taxon>Neoptera</taxon>
        <taxon>Endopterygota</taxon>
        <taxon>Coleoptera</taxon>
        <taxon>Polyphaga</taxon>
        <taxon>Cucujiformia</taxon>
        <taxon>Chrysomeloidea</taxon>
        <taxon>Chrysomelidae</taxon>
        <taxon>Galerucinae</taxon>
        <taxon>Diabroticina</taxon>
        <taxon>Diabroticites</taxon>
        <taxon>Diabrotica</taxon>
    </lineage>
</organism>
<dbReference type="Gene3D" id="1.10.260.40">
    <property type="entry name" value="lambda repressor-like DNA-binding domains"/>
    <property type="match status" value="1"/>
</dbReference>
<dbReference type="EMBL" id="OU898280">
    <property type="protein sequence ID" value="CAG9834846.1"/>
    <property type="molecule type" value="Genomic_DNA"/>
</dbReference>
<dbReference type="PANTHER" id="PTHR11636">
    <property type="entry name" value="POU DOMAIN"/>
    <property type="match status" value="1"/>
</dbReference>
<name>A0A9N9XDE4_DIABA</name>
<dbReference type="InterPro" id="IPR009057">
    <property type="entry name" value="Homeodomain-like_sf"/>
</dbReference>
<dbReference type="Gene3D" id="1.10.10.60">
    <property type="entry name" value="Homeodomain-like"/>
    <property type="match status" value="1"/>
</dbReference>
<keyword evidence="2" id="KW-0805">Transcription regulation</keyword>
<evidence type="ECO:0000259" key="12">
    <source>
        <dbReference type="PROSITE" id="PS50071"/>
    </source>
</evidence>
<dbReference type="Pfam" id="PF00046">
    <property type="entry name" value="Homeodomain"/>
    <property type="match status" value="1"/>
</dbReference>
<dbReference type="PROSITE" id="PS50071">
    <property type="entry name" value="HOMEOBOX_2"/>
    <property type="match status" value="1"/>
</dbReference>
<dbReference type="PROSITE" id="PS00035">
    <property type="entry name" value="POU_1"/>
    <property type="match status" value="1"/>
</dbReference>
<dbReference type="GO" id="GO:0045944">
    <property type="term" value="P:positive regulation of transcription by RNA polymerase II"/>
    <property type="evidence" value="ECO:0007669"/>
    <property type="project" value="UniProtKB-ARBA"/>
</dbReference>
<evidence type="ECO:0000256" key="1">
    <source>
        <dbReference type="ARBA" id="ARBA00004123"/>
    </source>
</evidence>
<feature type="compositionally biased region" description="Low complexity" evidence="11">
    <location>
        <begin position="253"/>
        <end position="273"/>
    </location>
</feature>
<evidence type="ECO:0000256" key="8">
    <source>
        <dbReference type="PROSITE-ProRule" id="PRU00108"/>
    </source>
</evidence>
<dbReference type="SMART" id="SM00389">
    <property type="entry name" value="HOX"/>
    <property type="match status" value="1"/>
</dbReference>
<evidence type="ECO:0000313" key="15">
    <source>
        <dbReference type="Proteomes" id="UP001153709"/>
    </source>
</evidence>
<proteinExistence type="inferred from homology"/>
<evidence type="ECO:0000256" key="2">
    <source>
        <dbReference type="ARBA" id="ARBA00023015"/>
    </source>
</evidence>
<feature type="compositionally biased region" description="Polar residues" evidence="11">
    <location>
        <begin position="274"/>
        <end position="284"/>
    </location>
</feature>
<dbReference type="InterPro" id="IPR050255">
    <property type="entry name" value="POU_domain_TF"/>
</dbReference>
<feature type="region of interest" description="Disordered" evidence="11">
    <location>
        <begin position="230"/>
        <end position="338"/>
    </location>
</feature>
<feature type="compositionally biased region" description="Low complexity" evidence="11">
    <location>
        <begin position="285"/>
        <end position="298"/>
    </location>
</feature>
<comment type="similarity">
    <text evidence="7">Belongs to the POU transcription factor family. Class-6 subfamily.</text>
</comment>
<evidence type="ECO:0000256" key="7">
    <source>
        <dbReference type="ARBA" id="ARBA00061425"/>
    </source>
</evidence>
<dbReference type="SMART" id="SM00352">
    <property type="entry name" value="POU"/>
    <property type="match status" value="1"/>
</dbReference>
<dbReference type="Pfam" id="PF00157">
    <property type="entry name" value="Pou"/>
    <property type="match status" value="1"/>
</dbReference>
<feature type="compositionally biased region" description="Polar residues" evidence="11">
    <location>
        <begin position="40"/>
        <end position="73"/>
    </location>
</feature>
<sequence>MIKESDCDSSIGSPEPAMGAENGTDLTIASKQVHNRLEETSQTEPKMATSISPTSHLNGATTIPRSTQPSTIAETPPSIMTTTMNNQPPPPTPSSMAPPSNTLMSSQQPAVMPQFILASGQLVQGIQGAQLLIPTSQGLATQTILTIPVNHVNSSDQMVNLALNNGQVMQTSLANLQAMAQTNLLTNPTNPVPPTSNGTINPNLLNPATLTHLLSNGSAQQLLQSLPQLLSNHHHTNPNPSPLINPLTQPIHPNRSPLLNSSPMLNSSPPQSSQTRNQINVPNMGSSPLSSVPLGSTSMGTAPSHLVTSQSSHYVDTKMHGTNLGNIPRNPSPGDNNCRINGEISINTNHGNVSSQAMKRSPSSLSPNCTDNSTADLLVDSPNQPTINQTNSNVVDGINLDEIKDFAKAFKLRRLSLGLTQTQVGQALSVTEGPAYSQSAICRFEKLDITPKSAQKIKPVLERWMKEAEDRYKSGQNHLTDFIGIEPSKKRKRRTSFTPQALELLNAHFERNTHPSGTEITGLAHQLGYEREVIRIWFCNKRQALKNTVRMMSKGMV</sequence>
<evidence type="ECO:0000256" key="6">
    <source>
        <dbReference type="ARBA" id="ARBA00023242"/>
    </source>
</evidence>
<dbReference type="GO" id="GO:0000981">
    <property type="term" value="F:DNA-binding transcription factor activity, RNA polymerase II-specific"/>
    <property type="evidence" value="ECO:0007669"/>
    <property type="project" value="TreeGrafter"/>
</dbReference>
<accession>A0A9N9XDE4</accession>
<dbReference type="SUPFAM" id="SSF47413">
    <property type="entry name" value="lambda repressor-like DNA-binding domains"/>
    <property type="match status" value="1"/>
</dbReference>
<evidence type="ECO:0000256" key="10">
    <source>
        <dbReference type="RuleBase" id="RU361194"/>
    </source>
</evidence>
<dbReference type="PRINTS" id="PR00028">
    <property type="entry name" value="POUDOMAIN"/>
</dbReference>
<dbReference type="OrthoDB" id="10066259at2759"/>
<dbReference type="SUPFAM" id="SSF46689">
    <property type="entry name" value="Homeodomain-like"/>
    <property type="match status" value="1"/>
</dbReference>
<evidence type="ECO:0000256" key="11">
    <source>
        <dbReference type="SAM" id="MobiDB-lite"/>
    </source>
</evidence>
<evidence type="ECO:0000259" key="13">
    <source>
        <dbReference type="PROSITE" id="PS51179"/>
    </source>
</evidence>
<protein>
    <recommendedName>
        <fullName evidence="10">POU domain protein</fullName>
    </recommendedName>
</protein>
<evidence type="ECO:0000256" key="9">
    <source>
        <dbReference type="RuleBase" id="RU000682"/>
    </source>
</evidence>
<dbReference type="PROSITE" id="PS00465">
    <property type="entry name" value="POU_2"/>
    <property type="match status" value="1"/>
</dbReference>
<evidence type="ECO:0000256" key="4">
    <source>
        <dbReference type="ARBA" id="ARBA00023155"/>
    </source>
</evidence>
<evidence type="ECO:0000313" key="14">
    <source>
        <dbReference type="EMBL" id="CAG9834846.1"/>
    </source>
</evidence>
<dbReference type="CDD" id="cd00093">
    <property type="entry name" value="HTH_XRE"/>
    <property type="match status" value="1"/>
</dbReference>
<feature type="domain" description="POU-specific" evidence="13">
    <location>
        <begin position="395"/>
        <end position="469"/>
    </location>
</feature>
<comment type="subcellular location">
    <subcellularLocation>
        <location evidence="1 8 9">Nucleus</location>
    </subcellularLocation>
</comment>
<dbReference type="InterPro" id="IPR001387">
    <property type="entry name" value="Cro/C1-type_HTH"/>
</dbReference>
<evidence type="ECO:0000256" key="3">
    <source>
        <dbReference type="ARBA" id="ARBA00023125"/>
    </source>
</evidence>
<dbReference type="AlphaFoldDB" id="A0A9N9XDE4"/>
<keyword evidence="6 8" id="KW-0539">Nucleus</keyword>
<keyword evidence="15" id="KW-1185">Reference proteome</keyword>
<dbReference type="InterPro" id="IPR001356">
    <property type="entry name" value="HD"/>
</dbReference>
<reference evidence="14" key="1">
    <citation type="submission" date="2022-01" db="EMBL/GenBank/DDBJ databases">
        <authorList>
            <person name="King R."/>
        </authorList>
    </citation>
    <scope>NUCLEOTIDE SEQUENCE</scope>
</reference>